<keyword evidence="5" id="KW-0720">Serine protease</keyword>
<dbReference type="EMBL" id="CAIIXF020000010">
    <property type="protein sequence ID" value="CAH1797474.1"/>
    <property type="molecule type" value="Genomic_DNA"/>
</dbReference>
<dbReference type="InterPro" id="IPR032815">
    <property type="entry name" value="S8_pro-domain"/>
</dbReference>
<dbReference type="FunFam" id="3.30.70.850:FF:000001">
    <property type="entry name" value="Proprotein convertase subtilisin/kexin type 5"/>
    <property type="match status" value="1"/>
</dbReference>
<comment type="caution">
    <text evidence="9">The sequence shown here is derived from an EMBL/GenBank/DDBJ whole genome shotgun (WGS) entry which is preliminary data.</text>
</comment>
<dbReference type="Gene3D" id="3.30.70.850">
    <property type="entry name" value="Peptidase S8, pro-domain"/>
    <property type="match status" value="1"/>
</dbReference>
<evidence type="ECO:0000259" key="8">
    <source>
        <dbReference type="Pfam" id="PF16470"/>
    </source>
</evidence>
<dbReference type="PANTHER" id="PTHR42884:SF14">
    <property type="entry name" value="NEUROENDOCRINE CONVERTASE 1"/>
    <property type="match status" value="1"/>
</dbReference>
<evidence type="ECO:0000256" key="4">
    <source>
        <dbReference type="ARBA" id="ARBA00022801"/>
    </source>
</evidence>
<keyword evidence="3" id="KW-0732">Signal</keyword>
<dbReference type="GO" id="GO:0016485">
    <property type="term" value="P:protein processing"/>
    <property type="evidence" value="ECO:0007669"/>
    <property type="project" value="TreeGrafter"/>
</dbReference>
<dbReference type="OrthoDB" id="6255718at2759"/>
<keyword evidence="2" id="KW-0165">Cleavage on pair of basic residues</keyword>
<sequence length="146" mass="17194">MHRFLQIVITFCTSFFYIYCENLYLNQWAVHVEGGNEVANRLAETHGFENIGQIGSIDDHYLFVHRKLVKRSTSSSPDHHSLLHNDPEVKWVEQQVSRKRVKRDFQETKSSHMSFQDPLWSKQWYFHGGAAGDFDMNIVSAWERGY</sequence>
<feature type="non-terminal residue" evidence="9">
    <location>
        <position position="1"/>
    </location>
</feature>
<evidence type="ECO:0000256" key="1">
    <source>
        <dbReference type="ARBA" id="ARBA00022670"/>
    </source>
</evidence>
<proteinExistence type="predicted"/>
<evidence type="ECO:0000256" key="7">
    <source>
        <dbReference type="ARBA" id="ARBA00023180"/>
    </source>
</evidence>
<keyword evidence="4" id="KW-0378">Hydrolase</keyword>
<feature type="domain" description="Peptidase S8 pro-domain" evidence="8">
    <location>
        <begin position="27"/>
        <end position="103"/>
    </location>
</feature>
<dbReference type="GO" id="GO:0004252">
    <property type="term" value="F:serine-type endopeptidase activity"/>
    <property type="evidence" value="ECO:0007669"/>
    <property type="project" value="TreeGrafter"/>
</dbReference>
<keyword evidence="1" id="KW-0645">Protease</keyword>
<keyword evidence="7" id="KW-0325">Glycoprotein</keyword>
<reference evidence="9" key="1">
    <citation type="submission" date="2022-03" db="EMBL/GenBank/DDBJ databases">
        <authorList>
            <person name="Martin C."/>
        </authorList>
    </citation>
    <scope>NUCLEOTIDE SEQUENCE</scope>
</reference>
<evidence type="ECO:0000313" key="10">
    <source>
        <dbReference type="Proteomes" id="UP000749559"/>
    </source>
</evidence>
<evidence type="ECO:0000256" key="2">
    <source>
        <dbReference type="ARBA" id="ARBA00022685"/>
    </source>
</evidence>
<dbReference type="SUPFAM" id="SSF54897">
    <property type="entry name" value="Protease propeptides/inhibitors"/>
    <property type="match status" value="1"/>
</dbReference>
<dbReference type="GO" id="GO:0005802">
    <property type="term" value="C:trans-Golgi network"/>
    <property type="evidence" value="ECO:0007669"/>
    <property type="project" value="TreeGrafter"/>
</dbReference>
<dbReference type="AlphaFoldDB" id="A0A8S4PW24"/>
<dbReference type="GO" id="GO:0000139">
    <property type="term" value="C:Golgi membrane"/>
    <property type="evidence" value="ECO:0007669"/>
    <property type="project" value="TreeGrafter"/>
</dbReference>
<organism evidence="9 10">
    <name type="scientific">Owenia fusiformis</name>
    <name type="common">Polychaete worm</name>
    <dbReference type="NCBI Taxonomy" id="6347"/>
    <lineage>
        <taxon>Eukaryota</taxon>
        <taxon>Metazoa</taxon>
        <taxon>Spiralia</taxon>
        <taxon>Lophotrochozoa</taxon>
        <taxon>Annelida</taxon>
        <taxon>Polychaeta</taxon>
        <taxon>Sedentaria</taxon>
        <taxon>Canalipalpata</taxon>
        <taxon>Sabellida</taxon>
        <taxon>Oweniida</taxon>
        <taxon>Oweniidae</taxon>
        <taxon>Owenia</taxon>
    </lineage>
</organism>
<dbReference type="PANTHER" id="PTHR42884">
    <property type="entry name" value="PROPROTEIN CONVERTASE SUBTILISIN/KEXIN-RELATED"/>
    <property type="match status" value="1"/>
</dbReference>
<gene>
    <name evidence="9" type="ORF">OFUS_LOCUS21751</name>
</gene>
<accession>A0A8S4PW24</accession>
<protein>
    <recommendedName>
        <fullName evidence="8">Peptidase S8 pro-domain domain-containing protein</fullName>
    </recommendedName>
</protein>
<dbReference type="Proteomes" id="UP000749559">
    <property type="component" value="Unassembled WGS sequence"/>
</dbReference>
<keyword evidence="10" id="KW-1185">Reference proteome</keyword>
<name>A0A8S4PW24_OWEFU</name>
<dbReference type="InterPro" id="IPR038466">
    <property type="entry name" value="S8_pro-domain_sf"/>
</dbReference>
<dbReference type="Pfam" id="PF16470">
    <property type="entry name" value="S8_pro-domain"/>
    <property type="match status" value="1"/>
</dbReference>
<evidence type="ECO:0000256" key="5">
    <source>
        <dbReference type="ARBA" id="ARBA00022825"/>
    </source>
</evidence>
<evidence type="ECO:0000256" key="3">
    <source>
        <dbReference type="ARBA" id="ARBA00022729"/>
    </source>
</evidence>
<evidence type="ECO:0000313" key="9">
    <source>
        <dbReference type="EMBL" id="CAH1797474.1"/>
    </source>
</evidence>
<keyword evidence="6" id="KW-0865">Zymogen</keyword>
<evidence type="ECO:0000256" key="6">
    <source>
        <dbReference type="ARBA" id="ARBA00023145"/>
    </source>
</evidence>